<dbReference type="Pfam" id="PF17101">
    <property type="entry name" value="Stealth_CR1"/>
    <property type="match status" value="1"/>
</dbReference>
<dbReference type="InterPro" id="IPR031357">
    <property type="entry name" value="Stealth_CR3"/>
</dbReference>
<dbReference type="Proteomes" id="UP000235346">
    <property type="component" value="Unassembled WGS sequence"/>
</dbReference>
<evidence type="ECO:0000256" key="2">
    <source>
        <dbReference type="ARBA" id="ARBA00022679"/>
    </source>
</evidence>
<organism evidence="7 8">
    <name type="scientific">Halomonas heilongjiangensis</name>
    <dbReference type="NCBI Taxonomy" id="1387883"/>
    <lineage>
        <taxon>Bacteria</taxon>
        <taxon>Pseudomonadati</taxon>
        <taxon>Pseudomonadota</taxon>
        <taxon>Gammaproteobacteria</taxon>
        <taxon>Oceanospirillales</taxon>
        <taxon>Halomonadaceae</taxon>
        <taxon>Halomonas</taxon>
    </lineage>
</organism>
<accession>A0A2N7TUM6</accession>
<keyword evidence="8" id="KW-1185">Reference proteome</keyword>
<comment type="caution">
    <text evidence="7">The sequence shown here is derived from an EMBL/GenBank/DDBJ whole genome shotgun (WGS) entry which is preliminary data.</text>
</comment>
<dbReference type="GO" id="GO:0016772">
    <property type="term" value="F:transferase activity, transferring phosphorus-containing groups"/>
    <property type="evidence" value="ECO:0007669"/>
    <property type="project" value="InterPro"/>
</dbReference>
<proteinExistence type="inferred from homology"/>
<dbReference type="PANTHER" id="PTHR24045:SF0">
    <property type="entry name" value="N-ACETYLGLUCOSAMINE-1-PHOSPHOTRANSFERASE SUBUNITS ALPHA_BETA"/>
    <property type="match status" value="1"/>
</dbReference>
<evidence type="ECO:0000313" key="8">
    <source>
        <dbReference type="Proteomes" id="UP000235346"/>
    </source>
</evidence>
<feature type="domain" description="Stealth protein CR1 conserved region 1" evidence="5">
    <location>
        <begin position="1"/>
        <end position="25"/>
    </location>
</feature>
<feature type="domain" description="Stealth protein CR3 conserved region 3" evidence="6">
    <location>
        <begin position="192"/>
        <end position="238"/>
    </location>
</feature>
<protein>
    <recommendedName>
        <fullName evidence="9">Capsular polysaccharide phosphotransferase SacB</fullName>
    </recommendedName>
</protein>
<dbReference type="AlphaFoldDB" id="A0A2N7TUM6"/>
<comment type="similarity">
    <text evidence="1">Belongs to the stealth family.</text>
</comment>
<reference evidence="7 8" key="1">
    <citation type="submission" date="2018-01" db="EMBL/GenBank/DDBJ databases">
        <title>Halomonas endophytica sp. nov., isolated from storage liquid in the stems of Populus euphratica.</title>
        <authorList>
            <person name="Chen C."/>
        </authorList>
    </citation>
    <scope>NUCLEOTIDE SEQUENCE [LARGE SCALE GENOMIC DNA]</scope>
    <source>
        <strain evidence="7 8">DSM 26881</strain>
    </source>
</reference>
<keyword evidence="3" id="KW-0270">Exopolysaccharide synthesis</keyword>
<dbReference type="OrthoDB" id="9776077at2"/>
<evidence type="ECO:0000259" key="4">
    <source>
        <dbReference type="Pfam" id="PF11380"/>
    </source>
</evidence>
<dbReference type="InterPro" id="IPR021520">
    <property type="entry name" value="Stealth_CR2"/>
</dbReference>
<gene>
    <name evidence="7" type="ORF">C1H66_01045</name>
</gene>
<dbReference type="InterPro" id="IPR031358">
    <property type="entry name" value="Stealth_CR1"/>
</dbReference>
<feature type="domain" description="Stealth protein CR2 conserved region 2" evidence="4">
    <location>
        <begin position="40"/>
        <end position="143"/>
    </location>
</feature>
<keyword evidence="2" id="KW-0808">Transferase</keyword>
<evidence type="ECO:0000259" key="5">
    <source>
        <dbReference type="Pfam" id="PF17101"/>
    </source>
</evidence>
<evidence type="ECO:0008006" key="9">
    <source>
        <dbReference type="Google" id="ProtNLM"/>
    </source>
</evidence>
<evidence type="ECO:0000256" key="1">
    <source>
        <dbReference type="ARBA" id="ARBA00007583"/>
    </source>
</evidence>
<dbReference type="PANTHER" id="PTHR24045">
    <property type="match status" value="1"/>
</dbReference>
<dbReference type="RefSeq" id="WP_102626069.1">
    <property type="nucleotide sequence ID" value="NZ_PDOH01000050.1"/>
</dbReference>
<evidence type="ECO:0000313" key="7">
    <source>
        <dbReference type="EMBL" id="PMR71858.1"/>
    </source>
</evidence>
<dbReference type="EMBL" id="PNRE01000008">
    <property type="protein sequence ID" value="PMR71858.1"/>
    <property type="molecule type" value="Genomic_DNA"/>
</dbReference>
<evidence type="ECO:0000256" key="3">
    <source>
        <dbReference type="ARBA" id="ARBA00023169"/>
    </source>
</evidence>
<sequence length="316" mass="37414">MKIDVVFTWVDGSDPEWIKKKDNALREAGRLSEKAIDKSRWDNKDELKYALRSIHKNMRWVNNIYIVTDSQKPSWLDETHPRIFMVPHADIFPDNEVLPVFNSRAIEACLHKIHGLSDIFIYFNDDMFVCRKTPRGYFVMEDGRLKSWAMKKQPIQAGDVDRYKHDSYVSAGVNAANLIREKWCFNTLYRMAHAPYVARKELMESLERDYIEQFDATRKERFRSYRDIPPISFFYPWYYHFSGEQEVEVIRRFSSVSNTVTLSRWRSILKLPYLVLISPRFLNFNDGKGGVPHVLRGVIAKVALSLLFFRRAPWER</sequence>
<dbReference type="Pfam" id="PF11380">
    <property type="entry name" value="Stealth_CR2"/>
    <property type="match status" value="1"/>
</dbReference>
<dbReference type="Pfam" id="PF17102">
    <property type="entry name" value="Stealth_CR3"/>
    <property type="match status" value="1"/>
</dbReference>
<name>A0A2N7TUM6_9GAMM</name>
<dbReference type="GO" id="GO:0000271">
    <property type="term" value="P:polysaccharide biosynthetic process"/>
    <property type="evidence" value="ECO:0007669"/>
    <property type="project" value="UniProtKB-KW"/>
</dbReference>
<dbReference type="InterPro" id="IPR047141">
    <property type="entry name" value="Stealth"/>
</dbReference>
<evidence type="ECO:0000259" key="6">
    <source>
        <dbReference type="Pfam" id="PF17102"/>
    </source>
</evidence>